<keyword evidence="3" id="KW-1185">Reference proteome</keyword>
<evidence type="ECO:0000256" key="1">
    <source>
        <dbReference type="SAM" id="SignalP"/>
    </source>
</evidence>
<organism evidence="2 3">
    <name type="scientific">Rubroshorea leprosula</name>
    <dbReference type="NCBI Taxonomy" id="152421"/>
    <lineage>
        <taxon>Eukaryota</taxon>
        <taxon>Viridiplantae</taxon>
        <taxon>Streptophyta</taxon>
        <taxon>Embryophyta</taxon>
        <taxon>Tracheophyta</taxon>
        <taxon>Spermatophyta</taxon>
        <taxon>Magnoliopsida</taxon>
        <taxon>eudicotyledons</taxon>
        <taxon>Gunneridae</taxon>
        <taxon>Pentapetalae</taxon>
        <taxon>rosids</taxon>
        <taxon>malvids</taxon>
        <taxon>Malvales</taxon>
        <taxon>Dipterocarpaceae</taxon>
        <taxon>Rubroshorea</taxon>
    </lineage>
</organism>
<dbReference type="AlphaFoldDB" id="A0AAV5LZX3"/>
<name>A0AAV5LZX3_9ROSI</name>
<reference evidence="2 3" key="1">
    <citation type="journal article" date="2021" name="Commun. Biol.">
        <title>The genome of Shorea leprosula (Dipterocarpaceae) highlights the ecological relevance of drought in aseasonal tropical rainforests.</title>
        <authorList>
            <person name="Ng K.K.S."/>
            <person name="Kobayashi M.J."/>
            <person name="Fawcett J.A."/>
            <person name="Hatakeyama M."/>
            <person name="Paape T."/>
            <person name="Ng C.H."/>
            <person name="Ang C.C."/>
            <person name="Tnah L.H."/>
            <person name="Lee C.T."/>
            <person name="Nishiyama T."/>
            <person name="Sese J."/>
            <person name="O'Brien M.J."/>
            <person name="Copetti D."/>
            <person name="Mohd Noor M.I."/>
            <person name="Ong R.C."/>
            <person name="Putra M."/>
            <person name="Sireger I.Z."/>
            <person name="Indrioko S."/>
            <person name="Kosugi Y."/>
            <person name="Izuno A."/>
            <person name="Isagi Y."/>
            <person name="Lee S.L."/>
            <person name="Shimizu K.K."/>
        </authorList>
    </citation>
    <scope>NUCLEOTIDE SEQUENCE [LARGE SCALE GENOMIC DNA]</scope>
    <source>
        <strain evidence="2">214</strain>
    </source>
</reference>
<evidence type="ECO:0000313" key="2">
    <source>
        <dbReference type="EMBL" id="GKV42795.1"/>
    </source>
</evidence>
<proteinExistence type="predicted"/>
<dbReference type="PANTHER" id="PTHR35290:SF2">
    <property type="entry name" value="PROTEIN CASPARIAN STRIP INTEGRITY FACTOR 1"/>
    <property type="match status" value="1"/>
</dbReference>
<sequence>MGFMFVKKMTLLFLLVSAFLFSASFAADPGSKFLNREDEEVWDEESGSTEENDAMIHERLLSADSGDYGKVNPAPKLAKPPFKVIQN</sequence>
<accession>A0AAV5LZX3</accession>
<feature type="chain" id="PRO_5043484343" evidence="1">
    <location>
        <begin position="27"/>
        <end position="87"/>
    </location>
</feature>
<protein>
    <submittedName>
        <fullName evidence="2">Uncharacterized protein</fullName>
    </submittedName>
</protein>
<dbReference type="PANTHER" id="PTHR35290">
    <property type="entry name" value="PROTEIN CASPARIAN STRIP INTEGRITY FACTOR 1-RELATED"/>
    <property type="match status" value="1"/>
</dbReference>
<gene>
    <name evidence="2" type="ORF">SLEP1_g50163</name>
</gene>
<evidence type="ECO:0000313" key="3">
    <source>
        <dbReference type="Proteomes" id="UP001054252"/>
    </source>
</evidence>
<dbReference type="InterPro" id="IPR038974">
    <property type="entry name" value="CIF1/2"/>
</dbReference>
<keyword evidence="1" id="KW-0732">Signal</keyword>
<dbReference type="Proteomes" id="UP001054252">
    <property type="component" value="Unassembled WGS sequence"/>
</dbReference>
<dbReference type="EMBL" id="BPVZ01000162">
    <property type="protein sequence ID" value="GKV42795.1"/>
    <property type="molecule type" value="Genomic_DNA"/>
</dbReference>
<feature type="signal peptide" evidence="1">
    <location>
        <begin position="1"/>
        <end position="26"/>
    </location>
</feature>
<comment type="caution">
    <text evidence="2">The sequence shown here is derived from an EMBL/GenBank/DDBJ whole genome shotgun (WGS) entry which is preliminary data.</text>
</comment>